<keyword evidence="2" id="KW-1185">Reference proteome</keyword>
<accession>A0ACC0D0Q8</accession>
<gene>
    <name evidence="1" type="ORF">F4821DRAFT_128878</name>
</gene>
<proteinExistence type="predicted"/>
<comment type="caution">
    <text evidence="1">The sequence shown here is derived from an EMBL/GenBank/DDBJ whole genome shotgun (WGS) entry which is preliminary data.</text>
</comment>
<organism evidence="1 2">
    <name type="scientific">Hypoxylon rubiginosum</name>
    <dbReference type="NCBI Taxonomy" id="110542"/>
    <lineage>
        <taxon>Eukaryota</taxon>
        <taxon>Fungi</taxon>
        <taxon>Dikarya</taxon>
        <taxon>Ascomycota</taxon>
        <taxon>Pezizomycotina</taxon>
        <taxon>Sordariomycetes</taxon>
        <taxon>Xylariomycetidae</taxon>
        <taxon>Xylariales</taxon>
        <taxon>Hypoxylaceae</taxon>
        <taxon>Hypoxylon</taxon>
    </lineage>
</organism>
<evidence type="ECO:0000313" key="1">
    <source>
        <dbReference type="EMBL" id="KAI6086308.1"/>
    </source>
</evidence>
<sequence>MAAIITSLGALLSFLPYYAVSVFVTFLLLFVTYQLFFHPLSSYPGPFLAKLSDAYNGFYASRKSLHLITRQNHLKYGSVIRQGPNKLVFSSLSAFRDIYKNDRITKTKAYTALSPGLPVPNIFTAADRSFHRARRQLVGQILTDRSMHTFEPKMIEQIDMFLEYLLISAQSSRAVNMSDRTRRLGMDVAGLLGFGYMLGLQEGDENLFMLEVLDAMTPRANLYYNYFSLRARVRWISVIFGGKMRRRYLNMMEKIVTTRMAEDTHARHDLYSFIADVLDAESGGLRQSELWAEANNFLTAAGETTKTVMSALFFYLSRNPESYNRLAHEIRSTFTSGGDITGPKLTNCRYLRACIDEALRISPPAPGILWRERVPHDDVDKPLIIDGQPIPPGTIFGVNTYSLHHNEEYFPDSFTFKPERWLDPDNPEAAKLTREAFAAFSIGPRACAGKPMAYLETSLVLAKTLWYFDFEVPAGPQSNIGAGRADLGPGRNRPGEFQLYDVFNTAHDGPYLSFKPRGGFWEDIQD</sequence>
<name>A0ACC0D0Q8_9PEZI</name>
<protein>
    <submittedName>
        <fullName evidence="1">Cytochrome P450</fullName>
    </submittedName>
</protein>
<dbReference type="EMBL" id="MU394316">
    <property type="protein sequence ID" value="KAI6086308.1"/>
    <property type="molecule type" value="Genomic_DNA"/>
</dbReference>
<dbReference type="Proteomes" id="UP001497680">
    <property type="component" value="Unassembled WGS sequence"/>
</dbReference>
<reference evidence="1 2" key="1">
    <citation type="journal article" date="2022" name="New Phytol.">
        <title>Ecological generalism drives hyperdiversity of secondary metabolite gene clusters in xylarialean endophytes.</title>
        <authorList>
            <person name="Franco M.E.E."/>
            <person name="Wisecaver J.H."/>
            <person name="Arnold A.E."/>
            <person name="Ju Y.M."/>
            <person name="Slot J.C."/>
            <person name="Ahrendt S."/>
            <person name="Moore L.P."/>
            <person name="Eastman K.E."/>
            <person name="Scott K."/>
            <person name="Konkel Z."/>
            <person name="Mondo S.J."/>
            <person name="Kuo A."/>
            <person name="Hayes R.D."/>
            <person name="Haridas S."/>
            <person name="Andreopoulos B."/>
            <person name="Riley R."/>
            <person name="LaButti K."/>
            <person name="Pangilinan J."/>
            <person name="Lipzen A."/>
            <person name="Amirebrahimi M."/>
            <person name="Yan J."/>
            <person name="Adam C."/>
            <person name="Keymanesh K."/>
            <person name="Ng V."/>
            <person name="Louie K."/>
            <person name="Northen T."/>
            <person name="Drula E."/>
            <person name="Henrissat B."/>
            <person name="Hsieh H.M."/>
            <person name="Youens-Clark K."/>
            <person name="Lutzoni F."/>
            <person name="Miadlikowska J."/>
            <person name="Eastwood D.C."/>
            <person name="Hamelin R.C."/>
            <person name="Grigoriev I.V."/>
            <person name="U'Ren J.M."/>
        </authorList>
    </citation>
    <scope>NUCLEOTIDE SEQUENCE [LARGE SCALE GENOMIC DNA]</scope>
    <source>
        <strain evidence="1 2">ER1909</strain>
    </source>
</reference>
<evidence type="ECO:0000313" key="2">
    <source>
        <dbReference type="Proteomes" id="UP001497680"/>
    </source>
</evidence>